<evidence type="ECO:0000256" key="20">
    <source>
        <dbReference type="ARBA" id="ARBA00023136"/>
    </source>
</evidence>
<dbReference type="InterPro" id="IPR001849">
    <property type="entry name" value="PH_domain"/>
</dbReference>
<dbReference type="InterPro" id="IPR046349">
    <property type="entry name" value="C1-like_sf"/>
</dbReference>
<dbReference type="GO" id="GO:0007200">
    <property type="term" value="P:phospholipase C-activating G protein-coupled receptor signaling pathway"/>
    <property type="evidence" value="ECO:0007669"/>
    <property type="project" value="TreeGrafter"/>
</dbReference>
<evidence type="ECO:0000256" key="10">
    <source>
        <dbReference type="ARBA" id="ARBA00022553"/>
    </source>
</evidence>
<evidence type="ECO:0000256" key="15">
    <source>
        <dbReference type="ARBA" id="ARBA00022771"/>
    </source>
</evidence>
<evidence type="ECO:0000256" key="13">
    <source>
        <dbReference type="ARBA" id="ARBA00022737"/>
    </source>
</evidence>
<feature type="domain" description="Phorbol-ester/DAG-type" evidence="24">
    <location>
        <begin position="173"/>
        <end position="223"/>
    </location>
</feature>
<evidence type="ECO:0000256" key="6">
    <source>
        <dbReference type="ARBA" id="ARBA00022443"/>
    </source>
</evidence>
<dbReference type="PANTHER" id="PTHR22968">
    <property type="entry name" value="PROTEIN KINASE C, MU"/>
    <property type="match status" value="1"/>
</dbReference>
<dbReference type="Gene3D" id="2.30.29.30">
    <property type="entry name" value="Pleckstrin-homology domain (PH domain)/Phosphotyrosine-binding domain (PTB)"/>
    <property type="match status" value="1"/>
</dbReference>
<keyword evidence="13" id="KW-0677">Repeat</keyword>
<dbReference type="InterPro" id="IPR057764">
    <property type="entry name" value="Ubiquitin_PRKD1-3_N"/>
</dbReference>
<dbReference type="InterPro" id="IPR020454">
    <property type="entry name" value="DAG/PE-bd"/>
</dbReference>
<dbReference type="FunFam" id="3.30.60.20:FF:000021">
    <property type="entry name" value="Serine/threonine-protein kinase"/>
    <property type="match status" value="1"/>
</dbReference>
<keyword evidence="7" id="KW-1003">Cell membrane</keyword>
<dbReference type="Pfam" id="PF00069">
    <property type="entry name" value="Pkinase"/>
    <property type="match status" value="1"/>
</dbReference>
<evidence type="ECO:0000256" key="7">
    <source>
        <dbReference type="ARBA" id="ARBA00022475"/>
    </source>
</evidence>
<proteinExistence type="inferred from homology"/>
<comment type="subcellular location">
    <subcellularLocation>
        <location evidence="2">Cell membrane</location>
        <location evidence="2">Sarcolemma</location>
        <topology evidence="2">Peripheral membrane protein</topology>
        <orientation evidence="2">Cytoplasmic side</orientation>
    </subcellularLocation>
    <subcellularLocation>
        <location evidence="3">Cytoplasm</location>
    </subcellularLocation>
</comment>
<keyword evidence="27" id="KW-1185">Reference proteome</keyword>
<dbReference type="Pfam" id="PF25525">
    <property type="entry name" value="Ubiquitin_PRKD1_N"/>
    <property type="match status" value="1"/>
</dbReference>
<dbReference type="GO" id="GO:0035556">
    <property type="term" value="P:intracellular signal transduction"/>
    <property type="evidence" value="ECO:0007669"/>
    <property type="project" value="TreeGrafter"/>
</dbReference>
<evidence type="ECO:0000256" key="22">
    <source>
        <dbReference type="PROSITE-ProRule" id="PRU10141"/>
    </source>
</evidence>
<dbReference type="SMART" id="SM00233">
    <property type="entry name" value="PH"/>
    <property type="match status" value="1"/>
</dbReference>
<organism evidence="25 27">
    <name type="scientific">Trichuris suis</name>
    <name type="common">pig whipworm</name>
    <dbReference type="NCBI Taxonomy" id="68888"/>
    <lineage>
        <taxon>Eukaryota</taxon>
        <taxon>Metazoa</taxon>
        <taxon>Ecdysozoa</taxon>
        <taxon>Nematoda</taxon>
        <taxon>Enoplea</taxon>
        <taxon>Dorylaimia</taxon>
        <taxon>Trichinellida</taxon>
        <taxon>Trichuridae</taxon>
        <taxon>Trichuris</taxon>
    </lineage>
</organism>
<keyword evidence="17" id="KW-0862">Zinc</keyword>
<evidence type="ECO:0000256" key="17">
    <source>
        <dbReference type="ARBA" id="ARBA00022833"/>
    </source>
</evidence>
<dbReference type="InterPro" id="IPR017441">
    <property type="entry name" value="Protein_kinase_ATP_BS"/>
</dbReference>
<dbReference type="GO" id="GO:0005829">
    <property type="term" value="C:cytosol"/>
    <property type="evidence" value="ECO:0007669"/>
    <property type="project" value="TreeGrafter"/>
</dbReference>
<comment type="catalytic activity">
    <reaction evidence="21">
        <text>L-threonyl-[protein] + ATP = O-phospho-L-threonyl-[protein] + ADP + H(+)</text>
        <dbReference type="Rhea" id="RHEA:46608"/>
        <dbReference type="Rhea" id="RHEA-COMP:11060"/>
        <dbReference type="Rhea" id="RHEA-COMP:11605"/>
        <dbReference type="ChEBI" id="CHEBI:15378"/>
        <dbReference type="ChEBI" id="CHEBI:30013"/>
        <dbReference type="ChEBI" id="CHEBI:30616"/>
        <dbReference type="ChEBI" id="CHEBI:61977"/>
        <dbReference type="ChEBI" id="CHEBI:456216"/>
        <dbReference type="EC" id="2.7.11.13"/>
    </reaction>
</comment>
<reference evidence="25 27" key="1">
    <citation type="journal article" date="2014" name="Nat. Genet.">
        <title>Genome and transcriptome of the porcine whipworm Trichuris suis.</title>
        <authorList>
            <person name="Jex A.R."/>
            <person name="Nejsum P."/>
            <person name="Schwarz E.M."/>
            <person name="Hu L."/>
            <person name="Young N.D."/>
            <person name="Hall R.S."/>
            <person name="Korhonen P.K."/>
            <person name="Liao S."/>
            <person name="Thamsborg S."/>
            <person name="Xia J."/>
            <person name="Xu P."/>
            <person name="Wang S."/>
            <person name="Scheerlinck J.P."/>
            <person name="Hofmann A."/>
            <person name="Sternberg P.W."/>
            <person name="Wang J."/>
            <person name="Gasser R.B."/>
        </authorList>
    </citation>
    <scope>NUCLEOTIDE SEQUENCE [LARGE SCALE GENOMIC DNA]</scope>
    <source>
        <strain evidence="26">DCEP-RM93F</strain>
        <strain evidence="25">DCEP-RM93M</strain>
    </source>
</reference>
<dbReference type="EC" id="2.7.11.13" evidence="5"/>
<keyword evidence="16" id="KW-0418">Kinase</keyword>
<keyword evidence="14 22" id="KW-0547">Nucleotide-binding</keyword>
<dbReference type="InterPro" id="IPR000719">
    <property type="entry name" value="Prot_kinase_dom"/>
</dbReference>
<keyword evidence="10" id="KW-0597">Phosphoprotein</keyword>
<evidence type="ECO:0000256" key="8">
    <source>
        <dbReference type="ARBA" id="ARBA00022490"/>
    </source>
</evidence>
<gene>
    <name evidence="25" type="ORF">M513_02477</name>
    <name evidence="26" type="ORF">M514_02477</name>
</gene>
<dbReference type="SUPFAM" id="SSF57889">
    <property type="entry name" value="Cysteine-rich domain"/>
    <property type="match status" value="2"/>
</dbReference>
<keyword evidence="20" id="KW-0472">Membrane</keyword>
<dbReference type="InterPro" id="IPR011009">
    <property type="entry name" value="Kinase-like_dom_sf"/>
</dbReference>
<evidence type="ECO:0000313" key="26">
    <source>
        <dbReference type="EMBL" id="KFD68146.1"/>
    </source>
</evidence>
<dbReference type="SMART" id="SM00109">
    <property type="entry name" value="C1"/>
    <property type="match status" value="2"/>
</dbReference>
<dbReference type="SMART" id="SM00220">
    <property type="entry name" value="S_TKc"/>
    <property type="match status" value="1"/>
</dbReference>
<evidence type="ECO:0000256" key="18">
    <source>
        <dbReference type="ARBA" id="ARBA00022840"/>
    </source>
</evidence>
<dbReference type="AlphaFoldDB" id="A0A085MHV4"/>
<evidence type="ECO:0000256" key="1">
    <source>
        <dbReference type="ARBA" id="ARBA00001946"/>
    </source>
</evidence>
<evidence type="ECO:0000259" key="24">
    <source>
        <dbReference type="PROSITE" id="PS50081"/>
    </source>
</evidence>
<dbReference type="PROSITE" id="PS00107">
    <property type="entry name" value="PROTEIN_KINASE_ATP"/>
    <property type="match status" value="1"/>
</dbReference>
<keyword evidence="15" id="KW-0863">Zinc-finger</keyword>
<dbReference type="Gene3D" id="1.10.510.10">
    <property type="entry name" value="Transferase(Phosphotransferase) domain 1"/>
    <property type="match status" value="1"/>
</dbReference>
<evidence type="ECO:0000256" key="21">
    <source>
        <dbReference type="ARBA" id="ARBA00047272"/>
    </source>
</evidence>
<comment type="cofactor">
    <cofactor evidence="1">
        <name>Mg(2+)</name>
        <dbReference type="ChEBI" id="CHEBI:18420"/>
    </cofactor>
</comment>
<feature type="domain" description="Protein kinase" evidence="23">
    <location>
        <begin position="464"/>
        <end position="721"/>
    </location>
</feature>
<dbReference type="PRINTS" id="PR00008">
    <property type="entry name" value="DAGPEDOMAIN"/>
</dbReference>
<dbReference type="PROSITE" id="PS00479">
    <property type="entry name" value="ZF_DAG_PE_1"/>
    <property type="match status" value="1"/>
</dbReference>
<dbReference type="GO" id="GO:0042383">
    <property type="term" value="C:sarcolemma"/>
    <property type="evidence" value="ECO:0007669"/>
    <property type="project" value="UniProtKB-SubCell"/>
</dbReference>
<evidence type="ECO:0000256" key="14">
    <source>
        <dbReference type="ARBA" id="ARBA00022741"/>
    </source>
</evidence>
<sequence>MTTTFEESSSSIVCFTLQMGVHKDFVNTQREMLDSAYLLEQAMGLIRKCCPNQGCVADRVLLFLHNYDTNNVLQLLSSPAQITNGCTVEVVIANRNEQLVAPHALSVQTYYAPTFCDYCGEILLGLVRQGLKCSKCHLTFHKNCAIAPRNNCAVAQSVNGSAEDNTMGMFSLPHTFMVHTYKKPTVCKHCNNLLVGLVRQGLQCRDCRVNVHKKCASNLTLDCRALNSQAPGNNESTAEGVDHEDKFPRVVNDGFFDASKCSPTSNTGSNEEIMPGELIQLARIPGQASVRQSRMRNSSTVLEGWLLHFTNFNQARKRHYWLMDTAGIALHHSSHGTPRCYKFIPFSDIRNIRLYSGPPINPDGPPHCFEILTNQVIFYVGENLEWYTKETKESCVTIPCPLPRRESGLGMAMAQRWFAAIHRALMPLPVTCERVGPSCSSSSGIEQNLHGNQVAIEFSGMFQVNQHEELGSGQFGTVYGGVHRSSGRRVAIKVILKSRFGRKQKEQLRSEVAILQIIKYPGIITLEAMFETLDRVFVVMEKMEGDMLEMILSSRLGRLCERVTKFLIVQILKALEYLHAHDIAHCDLKPENVLLNSVETNFPQTKLCDFGYARIIDENTFRRTVVGTPAYLAPEVLQKKGYNKRLDMWSLGVVIYVTLSGTFPFNEGEDIADQIQNADFMYPSNPWSEISTDAVDLIGKLLRVSIEERLTIEQCLAHSWLHDQTLYDDLRSLELSLGVQYLTLSVDSSSTSPATSQENNDRQLICF</sequence>
<evidence type="ECO:0000256" key="2">
    <source>
        <dbReference type="ARBA" id="ARBA00004278"/>
    </source>
</evidence>
<dbReference type="FunFam" id="1.10.510.10:FF:000571">
    <property type="entry name" value="Maternal embryonic leucine zipper kinase"/>
    <property type="match status" value="1"/>
</dbReference>
<comment type="similarity">
    <text evidence="4">Belongs to the protein kinase superfamily. CAMK Ser/Thr protein kinase family. PKD subfamily.</text>
</comment>
<evidence type="ECO:0000256" key="16">
    <source>
        <dbReference type="ARBA" id="ARBA00022777"/>
    </source>
</evidence>
<dbReference type="InterPro" id="IPR002219">
    <property type="entry name" value="PKC_DAG/PE"/>
</dbReference>
<name>A0A085MHV4_9BILA</name>
<dbReference type="PROSITE" id="PS50081">
    <property type="entry name" value="ZF_DAG_PE_2"/>
    <property type="match status" value="2"/>
</dbReference>
<accession>A0A085MHV4</accession>
<evidence type="ECO:0000256" key="9">
    <source>
        <dbReference type="ARBA" id="ARBA00022527"/>
    </source>
</evidence>
<evidence type="ECO:0000256" key="12">
    <source>
        <dbReference type="ARBA" id="ARBA00022723"/>
    </source>
</evidence>
<dbReference type="SUPFAM" id="SSF50729">
    <property type="entry name" value="PH domain-like"/>
    <property type="match status" value="1"/>
</dbReference>
<evidence type="ECO:0000313" key="27">
    <source>
        <dbReference type="Proteomes" id="UP000030764"/>
    </source>
</evidence>
<feature type="binding site" evidence="22">
    <location>
        <position position="497"/>
    </location>
    <ligand>
        <name>ATP</name>
        <dbReference type="ChEBI" id="CHEBI:30616"/>
    </ligand>
</feature>
<dbReference type="Proteomes" id="UP000030764">
    <property type="component" value="Unassembled WGS sequence"/>
</dbReference>
<keyword evidence="19" id="KW-0460">Magnesium</keyword>
<keyword evidence="9" id="KW-0723">Serine/threonine-protein kinase</keyword>
<keyword evidence="6" id="KW-0728">SH3 domain</keyword>
<dbReference type="InterPro" id="IPR011993">
    <property type="entry name" value="PH-like_dom_sf"/>
</dbReference>
<dbReference type="FunFam" id="3.30.60.20:FF:000022">
    <property type="entry name" value="SH3 and cysteine-rich domain-containing protein 3 isoform 2"/>
    <property type="match status" value="1"/>
</dbReference>
<dbReference type="CDD" id="cd20798">
    <property type="entry name" value="C1_CeDKF1-like_rpt2"/>
    <property type="match status" value="1"/>
</dbReference>
<dbReference type="GO" id="GO:0004697">
    <property type="term" value="F:diacylglycerol-dependent serine/threonine kinase activity"/>
    <property type="evidence" value="ECO:0007669"/>
    <property type="project" value="UniProtKB-EC"/>
</dbReference>
<dbReference type="CDD" id="cd01239">
    <property type="entry name" value="PH_PKD"/>
    <property type="match status" value="1"/>
</dbReference>
<evidence type="ECO:0000313" key="25">
    <source>
        <dbReference type="EMBL" id="KFD56800.1"/>
    </source>
</evidence>
<dbReference type="GO" id="GO:0008270">
    <property type="term" value="F:zinc ion binding"/>
    <property type="evidence" value="ECO:0007669"/>
    <property type="project" value="UniProtKB-KW"/>
</dbReference>
<protein>
    <recommendedName>
        <fullName evidence="5">protein kinase C</fullName>
        <ecNumber evidence="5">2.7.11.13</ecNumber>
    </recommendedName>
</protein>
<dbReference type="EMBL" id="KL363192">
    <property type="protein sequence ID" value="KFD56800.1"/>
    <property type="molecule type" value="Genomic_DNA"/>
</dbReference>
<evidence type="ECO:0000256" key="11">
    <source>
        <dbReference type="ARBA" id="ARBA00022679"/>
    </source>
</evidence>
<feature type="domain" description="Phorbol-ester/DAG-type" evidence="24">
    <location>
        <begin position="102"/>
        <end position="152"/>
    </location>
</feature>
<evidence type="ECO:0000256" key="5">
    <source>
        <dbReference type="ARBA" id="ARBA00012429"/>
    </source>
</evidence>
<dbReference type="Gene3D" id="3.30.60.20">
    <property type="match status" value="2"/>
</dbReference>
<dbReference type="PROSITE" id="PS50011">
    <property type="entry name" value="PROTEIN_KINASE_DOM"/>
    <property type="match status" value="1"/>
</dbReference>
<dbReference type="PANTHER" id="PTHR22968:SF15">
    <property type="entry name" value="SERINE_THREONINE-PROTEIN KINASE DKF-1"/>
    <property type="match status" value="1"/>
</dbReference>
<evidence type="ECO:0000256" key="19">
    <source>
        <dbReference type="ARBA" id="ARBA00022842"/>
    </source>
</evidence>
<keyword evidence="18 22" id="KW-0067">ATP-binding</keyword>
<evidence type="ECO:0000256" key="4">
    <source>
        <dbReference type="ARBA" id="ARBA00008582"/>
    </source>
</evidence>
<evidence type="ECO:0000256" key="3">
    <source>
        <dbReference type="ARBA" id="ARBA00004496"/>
    </source>
</evidence>
<dbReference type="Proteomes" id="UP000030758">
    <property type="component" value="Unassembled WGS sequence"/>
</dbReference>
<dbReference type="Pfam" id="PF00130">
    <property type="entry name" value="C1_1"/>
    <property type="match status" value="2"/>
</dbReference>
<keyword evidence="11" id="KW-0808">Transferase</keyword>
<dbReference type="PROSITE" id="PS00108">
    <property type="entry name" value="PROTEIN_KINASE_ST"/>
    <property type="match status" value="1"/>
</dbReference>
<dbReference type="EMBL" id="KL367507">
    <property type="protein sequence ID" value="KFD68146.1"/>
    <property type="molecule type" value="Genomic_DNA"/>
</dbReference>
<dbReference type="SUPFAM" id="SSF56112">
    <property type="entry name" value="Protein kinase-like (PK-like)"/>
    <property type="match status" value="1"/>
</dbReference>
<dbReference type="InterPro" id="IPR008271">
    <property type="entry name" value="Ser/Thr_kinase_AS"/>
</dbReference>
<dbReference type="GO" id="GO:0005524">
    <property type="term" value="F:ATP binding"/>
    <property type="evidence" value="ECO:0007669"/>
    <property type="project" value="UniProtKB-UniRule"/>
</dbReference>
<evidence type="ECO:0000259" key="23">
    <source>
        <dbReference type="PROSITE" id="PS50011"/>
    </source>
</evidence>
<keyword evidence="12" id="KW-0479">Metal-binding</keyword>
<keyword evidence="8" id="KW-0963">Cytoplasm</keyword>